<proteinExistence type="predicted"/>
<accession>A0A840P579</accession>
<dbReference type="PROSITE" id="PS50977">
    <property type="entry name" value="HTH_TETR_2"/>
    <property type="match status" value="1"/>
</dbReference>
<dbReference type="Pfam" id="PF00440">
    <property type="entry name" value="TetR_N"/>
    <property type="match status" value="1"/>
</dbReference>
<evidence type="ECO:0000256" key="3">
    <source>
        <dbReference type="ARBA" id="ARBA00023163"/>
    </source>
</evidence>
<feature type="DNA-binding region" description="H-T-H motif" evidence="4">
    <location>
        <begin position="30"/>
        <end position="49"/>
    </location>
</feature>
<reference evidence="6 7" key="1">
    <citation type="submission" date="2020-08" db="EMBL/GenBank/DDBJ databases">
        <title>Genomic Encyclopedia of Type Strains, Phase IV (KMG-IV): sequencing the most valuable type-strain genomes for metagenomic binning, comparative biology and taxonomic classification.</title>
        <authorList>
            <person name="Goeker M."/>
        </authorList>
    </citation>
    <scope>NUCLEOTIDE SEQUENCE [LARGE SCALE GENOMIC DNA]</scope>
    <source>
        <strain evidence="6 7">DSM 45615</strain>
    </source>
</reference>
<gene>
    <name evidence="6" type="ORF">HNP84_002093</name>
</gene>
<dbReference type="Gene3D" id="1.10.357.10">
    <property type="entry name" value="Tetracycline Repressor, domain 2"/>
    <property type="match status" value="1"/>
</dbReference>
<dbReference type="InterPro" id="IPR001647">
    <property type="entry name" value="HTH_TetR"/>
</dbReference>
<dbReference type="PANTHER" id="PTHR30055:SF234">
    <property type="entry name" value="HTH-TYPE TRANSCRIPTIONAL REGULATOR BETI"/>
    <property type="match status" value="1"/>
</dbReference>
<dbReference type="InterPro" id="IPR050109">
    <property type="entry name" value="HTH-type_TetR-like_transc_reg"/>
</dbReference>
<dbReference type="AlphaFoldDB" id="A0A840P579"/>
<evidence type="ECO:0000256" key="4">
    <source>
        <dbReference type="PROSITE-ProRule" id="PRU00335"/>
    </source>
</evidence>
<evidence type="ECO:0000313" key="6">
    <source>
        <dbReference type="EMBL" id="MBB5132377.1"/>
    </source>
</evidence>
<keyword evidence="7" id="KW-1185">Reference proteome</keyword>
<keyword evidence="1" id="KW-0805">Transcription regulation</keyword>
<dbReference type="InterPro" id="IPR036271">
    <property type="entry name" value="Tet_transcr_reg_TetR-rel_C_sf"/>
</dbReference>
<dbReference type="GO" id="GO:0000976">
    <property type="term" value="F:transcription cis-regulatory region binding"/>
    <property type="evidence" value="ECO:0007669"/>
    <property type="project" value="TreeGrafter"/>
</dbReference>
<sequence length="192" mass="20254">MVRHPALHDRIAAAILDAAAEVLAERPTASMAEIAEAAGVGRATLYRYYPSRDALLQGLTKAAFDEVCARIADADLDSVPVPEGIARLARGFITAGGKYAALAEVGKKRDDTAGENAEDIDKTLAEPVLALLERGVADGTLRADVPVDVLLELFSGLLGQSLRLVARRRLGVEQASATLITLFLDGARKPPA</sequence>
<dbReference type="PANTHER" id="PTHR30055">
    <property type="entry name" value="HTH-TYPE TRANSCRIPTIONAL REGULATOR RUTR"/>
    <property type="match status" value="1"/>
</dbReference>
<keyword evidence="2 4" id="KW-0238">DNA-binding</keyword>
<name>A0A840P579_9ACTN</name>
<dbReference type="EMBL" id="JACHGN010000004">
    <property type="protein sequence ID" value="MBB5132377.1"/>
    <property type="molecule type" value="Genomic_DNA"/>
</dbReference>
<dbReference type="SUPFAM" id="SSF48498">
    <property type="entry name" value="Tetracyclin repressor-like, C-terminal domain"/>
    <property type="match status" value="1"/>
</dbReference>
<dbReference type="Proteomes" id="UP000578449">
    <property type="component" value="Unassembled WGS sequence"/>
</dbReference>
<evidence type="ECO:0000313" key="7">
    <source>
        <dbReference type="Proteomes" id="UP000578449"/>
    </source>
</evidence>
<evidence type="ECO:0000256" key="2">
    <source>
        <dbReference type="ARBA" id="ARBA00023125"/>
    </source>
</evidence>
<evidence type="ECO:0000259" key="5">
    <source>
        <dbReference type="PROSITE" id="PS50977"/>
    </source>
</evidence>
<organism evidence="6 7">
    <name type="scientific">Thermocatellispora tengchongensis</name>
    <dbReference type="NCBI Taxonomy" id="1073253"/>
    <lineage>
        <taxon>Bacteria</taxon>
        <taxon>Bacillati</taxon>
        <taxon>Actinomycetota</taxon>
        <taxon>Actinomycetes</taxon>
        <taxon>Streptosporangiales</taxon>
        <taxon>Streptosporangiaceae</taxon>
        <taxon>Thermocatellispora</taxon>
    </lineage>
</organism>
<dbReference type="GO" id="GO:0003700">
    <property type="term" value="F:DNA-binding transcription factor activity"/>
    <property type="evidence" value="ECO:0007669"/>
    <property type="project" value="TreeGrafter"/>
</dbReference>
<protein>
    <submittedName>
        <fullName evidence="6">AcrR family transcriptional regulator</fullName>
    </submittedName>
</protein>
<dbReference type="RefSeq" id="WP_185049266.1">
    <property type="nucleotide sequence ID" value="NZ_BAABIX010000003.1"/>
</dbReference>
<dbReference type="InterPro" id="IPR009057">
    <property type="entry name" value="Homeodomain-like_sf"/>
</dbReference>
<keyword evidence="3" id="KW-0804">Transcription</keyword>
<evidence type="ECO:0000256" key="1">
    <source>
        <dbReference type="ARBA" id="ARBA00023015"/>
    </source>
</evidence>
<feature type="domain" description="HTH tetR-type" evidence="5">
    <location>
        <begin position="9"/>
        <end position="67"/>
    </location>
</feature>
<dbReference type="SUPFAM" id="SSF46689">
    <property type="entry name" value="Homeodomain-like"/>
    <property type="match status" value="1"/>
</dbReference>
<comment type="caution">
    <text evidence="6">The sequence shown here is derived from an EMBL/GenBank/DDBJ whole genome shotgun (WGS) entry which is preliminary data.</text>
</comment>